<dbReference type="Proteomes" id="UP000516320">
    <property type="component" value="Chromosome"/>
</dbReference>
<dbReference type="InterPro" id="IPR007267">
    <property type="entry name" value="GtrA_DPMS_TM"/>
</dbReference>
<dbReference type="EMBL" id="CP046884">
    <property type="protein sequence ID" value="QNQ91345.1"/>
    <property type="molecule type" value="Genomic_DNA"/>
</dbReference>
<dbReference type="KEGG" id="cpoy:GP475_00910"/>
<keyword evidence="3" id="KW-0812">Transmembrane</keyword>
<organism evidence="6 7">
    <name type="scientific">Corynebacterium poyangense</name>
    <dbReference type="NCBI Taxonomy" id="2684405"/>
    <lineage>
        <taxon>Bacteria</taxon>
        <taxon>Bacillati</taxon>
        <taxon>Actinomycetota</taxon>
        <taxon>Actinomycetes</taxon>
        <taxon>Mycobacteriales</taxon>
        <taxon>Corynebacteriaceae</taxon>
        <taxon>Corynebacterium</taxon>
    </lineage>
</organism>
<dbReference type="RefSeq" id="WP_187975730.1">
    <property type="nucleotide sequence ID" value="NZ_CP046884.1"/>
</dbReference>
<evidence type="ECO:0000256" key="4">
    <source>
        <dbReference type="ARBA" id="ARBA00022989"/>
    </source>
</evidence>
<dbReference type="PANTHER" id="PTHR38459">
    <property type="entry name" value="PROPHAGE BACTOPRENOL-LINKED GLUCOSE TRANSLOCASE HOMOLOG"/>
    <property type="match status" value="1"/>
</dbReference>
<sequence length="125" mass="13851">MRFLVSGVIAAVVDLGLTWTLRLGLGFDVVPSRSTGFIFGTLTAYLINRRWTFRAEPSWRRFLAVAVLYGITFGINVGGQKLGEHLFLSWGWAPVFALVVAFVISQGIATVINFIVQRTVIFKVS</sequence>
<evidence type="ECO:0000256" key="1">
    <source>
        <dbReference type="ARBA" id="ARBA00004141"/>
    </source>
</evidence>
<accession>A0A7H0SS20</accession>
<dbReference type="AlphaFoldDB" id="A0A7H0SS20"/>
<proteinExistence type="inferred from homology"/>
<keyword evidence="4" id="KW-1133">Transmembrane helix</keyword>
<evidence type="ECO:0000313" key="7">
    <source>
        <dbReference type="Proteomes" id="UP000516320"/>
    </source>
</evidence>
<name>A0A7H0SS20_9CORY</name>
<dbReference type="PANTHER" id="PTHR38459:SF6">
    <property type="entry name" value="ARABINOGALACTAN BIOSYNTHESIS RECRUITING PROTEIN RV3789"/>
    <property type="match status" value="1"/>
</dbReference>
<comment type="subcellular location">
    <subcellularLocation>
        <location evidence="1">Membrane</location>
        <topology evidence="1">Multi-pass membrane protein</topology>
    </subcellularLocation>
</comment>
<evidence type="ECO:0000256" key="5">
    <source>
        <dbReference type="ARBA" id="ARBA00023136"/>
    </source>
</evidence>
<gene>
    <name evidence="6" type="ORF">GP475_00910</name>
</gene>
<evidence type="ECO:0000256" key="3">
    <source>
        <dbReference type="ARBA" id="ARBA00022692"/>
    </source>
</evidence>
<comment type="similarity">
    <text evidence="2">Belongs to the GtrA family.</text>
</comment>
<reference evidence="6 7" key="1">
    <citation type="submission" date="2019-12" db="EMBL/GenBank/DDBJ databases">
        <title>Corynebacterium sp. nov., isolated from feces of the Anser Albifrons in China.</title>
        <authorList>
            <person name="Liu Q."/>
        </authorList>
    </citation>
    <scope>NUCLEOTIDE SEQUENCE [LARGE SCALE GENOMIC DNA]</scope>
    <source>
        <strain evidence="6 7">4H37-19</strain>
    </source>
</reference>
<evidence type="ECO:0000313" key="6">
    <source>
        <dbReference type="EMBL" id="QNQ91345.1"/>
    </source>
</evidence>
<dbReference type="Pfam" id="PF04138">
    <property type="entry name" value="GtrA_DPMS_TM"/>
    <property type="match status" value="1"/>
</dbReference>
<dbReference type="InterPro" id="IPR051401">
    <property type="entry name" value="GtrA_CellWall_Glycosyl"/>
</dbReference>
<evidence type="ECO:0000256" key="2">
    <source>
        <dbReference type="ARBA" id="ARBA00009399"/>
    </source>
</evidence>
<keyword evidence="7" id="KW-1185">Reference proteome</keyword>
<keyword evidence="5" id="KW-0472">Membrane</keyword>
<protein>
    <submittedName>
        <fullName evidence="6">GtrA family protein</fullName>
    </submittedName>
</protein>
<dbReference type="GO" id="GO:0005886">
    <property type="term" value="C:plasma membrane"/>
    <property type="evidence" value="ECO:0007669"/>
    <property type="project" value="TreeGrafter"/>
</dbReference>
<dbReference type="GO" id="GO:0000271">
    <property type="term" value="P:polysaccharide biosynthetic process"/>
    <property type="evidence" value="ECO:0007669"/>
    <property type="project" value="InterPro"/>
</dbReference>